<evidence type="ECO:0000313" key="2">
    <source>
        <dbReference type="EMBL" id="JAH89740.1"/>
    </source>
</evidence>
<reference evidence="2" key="1">
    <citation type="submission" date="2014-11" db="EMBL/GenBank/DDBJ databases">
        <authorList>
            <person name="Amaro Gonzalez C."/>
        </authorList>
    </citation>
    <scope>NUCLEOTIDE SEQUENCE</scope>
</reference>
<dbReference type="EMBL" id="GBXM01018837">
    <property type="protein sequence ID" value="JAH89740.1"/>
    <property type="molecule type" value="Transcribed_RNA"/>
</dbReference>
<feature type="chain" id="PRO_5002434622" evidence="1">
    <location>
        <begin position="24"/>
        <end position="58"/>
    </location>
</feature>
<sequence length="58" mass="6729">MSRRNAGAISLTKWITLLQSALCQCPVVPLSTIPKGTERLNQKLRLPRETERRLKRLW</sequence>
<proteinExistence type="predicted"/>
<dbReference type="AlphaFoldDB" id="A0A0E9WJL4"/>
<protein>
    <submittedName>
        <fullName evidence="2">Uncharacterized protein</fullName>
    </submittedName>
</protein>
<name>A0A0E9WJL4_ANGAN</name>
<accession>A0A0E9WJL4</accession>
<feature type="signal peptide" evidence="1">
    <location>
        <begin position="1"/>
        <end position="23"/>
    </location>
</feature>
<organism evidence="2">
    <name type="scientific">Anguilla anguilla</name>
    <name type="common">European freshwater eel</name>
    <name type="synonym">Muraena anguilla</name>
    <dbReference type="NCBI Taxonomy" id="7936"/>
    <lineage>
        <taxon>Eukaryota</taxon>
        <taxon>Metazoa</taxon>
        <taxon>Chordata</taxon>
        <taxon>Craniata</taxon>
        <taxon>Vertebrata</taxon>
        <taxon>Euteleostomi</taxon>
        <taxon>Actinopterygii</taxon>
        <taxon>Neopterygii</taxon>
        <taxon>Teleostei</taxon>
        <taxon>Anguilliformes</taxon>
        <taxon>Anguillidae</taxon>
        <taxon>Anguilla</taxon>
    </lineage>
</organism>
<evidence type="ECO:0000256" key="1">
    <source>
        <dbReference type="SAM" id="SignalP"/>
    </source>
</evidence>
<reference evidence="2" key="2">
    <citation type="journal article" date="2015" name="Fish Shellfish Immunol.">
        <title>Early steps in the European eel (Anguilla anguilla)-Vibrio vulnificus interaction in the gills: Role of the RtxA13 toxin.</title>
        <authorList>
            <person name="Callol A."/>
            <person name="Pajuelo D."/>
            <person name="Ebbesson L."/>
            <person name="Teles M."/>
            <person name="MacKenzie S."/>
            <person name="Amaro C."/>
        </authorList>
    </citation>
    <scope>NUCLEOTIDE SEQUENCE</scope>
</reference>
<keyword evidence="1" id="KW-0732">Signal</keyword>